<evidence type="ECO:0000313" key="2">
    <source>
        <dbReference type="Proteomes" id="UP000007266"/>
    </source>
</evidence>
<dbReference type="Proteomes" id="UP000007266">
    <property type="component" value="Linkage group 3"/>
</dbReference>
<gene>
    <name evidence="1" type="primary">AUGUSTUS-3.0.2_32322</name>
    <name evidence="1" type="ORF">TcasGA2_TC032322</name>
</gene>
<reference evidence="1 2" key="1">
    <citation type="journal article" date="2008" name="Nature">
        <title>The genome of the model beetle and pest Tribolium castaneum.</title>
        <authorList>
            <consortium name="Tribolium Genome Sequencing Consortium"/>
            <person name="Richards S."/>
            <person name="Gibbs R.A."/>
            <person name="Weinstock G.M."/>
            <person name="Brown S.J."/>
            <person name="Denell R."/>
            <person name="Beeman R.W."/>
            <person name="Gibbs R."/>
            <person name="Beeman R.W."/>
            <person name="Brown S.J."/>
            <person name="Bucher G."/>
            <person name="Friedrich M."/>
            <person name="Grimmelikhuijzen C.J."/>
            <person name="Klingler M."/>
            <person name="Lorenzen M."/>
            <person name="Richards S."/>
            <person name="Roth S."/>
            <person name="Schroder R."/>
            <person name="Tautz D."/>
            <person name="Zdobnov E.M."/>
            <person name="Muzny D."/>
            <person name="Gibbs R.A."/>
            <person name="Weinstock G.M."/>
            <person name="Attaway T."/>
            <person name="Bell S."/>
            <person name="Buhay C.J."/>
            <person name="Chandrabose M.N."/>
            <person name="Chavez D."/>
            <person name="Clerk-Blankenburg K.P."/>
            <person name="Cree A."/>
            <person name="Dao M."/>
            <person name="Davis C."/>
            <person name="Chacko J."/>
            <person name="Dinh H."/>
            <person name="Dugan-Rocha S."/>
            <person name="Fowler G."/>
            <person name="Garner T.T."/>
            <person name="Garnes J."/>
            <person name="Gnirke A."/>
            <person name="Hawes A."/>
            <person name="Hernandez J."/>
            <person name="Hines S."/>
            <person name="Holder M."/>
            <person name="Hume J."/>
            <person name="Jhangiani S.N."/>
            <person name="Joshi V."/>
            <person name="Khan Z.M."/>
            <person name="Jackson L."/>
            <person name="Kovar C."/>
            <person name="Kowis A."/>
            <person name="Lee S."/>
            <person name="Lewis L.R."/>
            <person name="Margolis J."/>
            <person name="Morgan M."/>
            <person name="Nazareth L.V."/>
            <person name="Nguyen N."/>
            <person name="Okwuonu G."/>
            <person name="Parker D."/>
            <person name="Richards S."/>
            <person name="Ruiz S.J."/>
            <person name="Santibanez J."/>
            <person name="Savard J."/>
            <person name="Scherer S.E."/>
            <person name="Schneider B."/>
            <person name="Sodergren E."/>
            <person name="Tautz D."/>
            <person name="Vattahil S."/>
            <person name="Villasana D."/>
            <person name="White C.S."/>
            <person name="Wright R."/>
            <person name="Park Y."/>
            <person name="Beeman R.W."/>
            <person name="Lord J."/>
            <person name="Oppert B."/>
            <person name="Lorenzen M."/>
            <person name="Brown S."/>
            <person name="Wang L."/>
            <person name="Savard J."/>
            <person name="Tautz D."/>
            <person name="Richards S."/>
            <person name="Weinstock G."/>
            <person name="Gibbs R.A."/>
            <person name="Liu Y."/>
            <person name="Worley K."/>
            <person name="Weinstock G."/>
            <person name="Elsik C.G."/>
            <person name="Reese J.T."/>
            <person name="Elhaik E."/>
            <person name="Landan G."/>
            <person name="Graur D."/>
            <person name="Arensburger P."/>
            <person name="Atkinson P."/>
            <person name="Beeman R.W."/>
            <person name="Beidler J."/>
            <person name="Brown S.J."/>
            <person name="Demuth J.P."/>
            <person name="Drury D.W."/>
            <person name="Du Y.Z."/>
            <person name="Fujiwara H."/>
            <person name="Lorenzen M."/>
            <person name="Maselli V."/>
            <person name="Osanai M."/>
            <person name="Park Y."/>
            <person name="Robertson H.M."/>
            <person name="Tu Z."/>
            <person name="Wang J.J."/>
            <person name="Wang S."/>
            <person name="Richards S."/>
            <person name="Song H."/>
            <person name="Zhang L."/>
            <person name="Sodergren E."/>
            <person name="Werner D."/>
            <person name="Stanke M."/>
            <person name="Morgenstern B."/>
            <person name="Solovyev V."/>
            <person name="Kosarev P."/>
            <person name="Brown G."/>
            <person name="Chen H.C."/>
            <person name="Ermolaeva O."/>
            <person name="Hlavina W."/>
            <person name="Kapustin Y."/>
            <person name="Kiryutin B."/>
            <person name="Kitts P."/>
            <person name="Maglott D."/>
            <person name="Pruitt K."/>
            <person name="Sapojnikov V."/>
            <person name="Souvorov A."/>
            <person name="Mackey A.J."/>
            <person name="Waterhouse R.M."/>
            <person name="Wyder S."/>
            <person name="Zdobnov E.M."/>
            <person name="Zdobnov E.M."/>
            <person name="Wyder S."/>
            <person name="Kriventseva E.V."/>
            <person name="Kadowaki T."/>
            <person name="Bork P."/>
            <person name="Aranda M."/>
            <person name="Bao R."/>
            <person name="Beermann A."/>
            <person name="Berns N."/>
            <person name="Bolognesi R."/>
            <person name="Bonneton F."/>
            <person name="Bopp D."/>
            <person name="Brown S.J."/>
            <person name="Bucher G."/>
            <person name="Butts T."/>
            <person name="Chaumot A."/>
            <person name="Denell R.E."/>
            <person name="Ferrier D.E."/>
            <person name="Friedrich M."/>
            <person name="Gordon C.M."/>
            <person name="Jindra M."/>
            <person name="Klingler M."/>
            <person name="Lan Q."/>
            <person name="Lattorff H.M."/>
            <person name="Laudet V."/>
            <person name="von Levetsow C."/>
            <person name="Liu Z."/>
            <person name="Lutz R."/>
            <person name="Lynch J.A."/>
            <person name="da Fonseca R.N."/>
            <person name="Posnien N."/>
            <person name="Reuter R."/>
            <person name="Roth S."/>
            <person name="Savard J."/>
            <person name="Schinko J.B."/>
            <person name="Schmitt C."/>
            <person name="Schoppmeier M."/>
            <person name="Schroder R."/>
            <person name="Shippy T.D."/>
            <person name="Simonnet F."/>
            <person name="Marques-Souza H."/>
            <person name="Tautz D."/>
            <person name="Tomoyasu Y."/>
            <person name="Trauner J."/>
            <person name="Van der Zee M."/>
            <person name="Vervoort M."/>
            <person name="Wittkopp N."/>
            <person name="Wimmer E.A."/>
            <person name="Yang X."/>
            <person name="Jones A.K."/>
            <person name="Sattelle D.B."/>
            <person name="Ebert P.R."/>
            <person name="Nelson D."/>
            <person name="Scott J.G."/>
            <person name="Beeman R.W."/>
            <person name="Muthukrishnan S."/>
            <person name="Kramer K.J."/>
            <person name="Arakane Y."/>
            <person name="Beeman R.W."/>
            <person name="Zhu Q."/>
            <person name="Hogenkamp D."/>
            <person name="Dixit R."/>
            <person name="Oppert B."/>
            <person name="Jiang H."/>
            <person name="Zou Z."/>
            <person name="Marshall J."/>
            <person name="Elpidina E."/>
            <person name="Vinokurov K."/>
            <person name="Oppert C."/>
            <person name="Zou Z."/>
            <person name="Evans J."/>
            <person name="Lu Z."/>
            <person name="Zhao P."/>
            <person name="Sumathipala N."/>
            <person name="Altincicek B."/>
            <person name="Vilcinskas A."/>
            <person name="Williams M."/>
            <person name="Hultmark D."/>
            <person name="Hetru C."/>
            <person name="Jiang H."/>
            <person name="Grimmelikhuijzen C.J."/>
            <person name="Hauser F."/>
            <person name="Cazzamali G."/>
            <person name="Williamson M."/>
            <person name="Park Y."/>
            <person name="Li B."/>
            <person name="Tanaka Y."/>
            <person name="Predel R."/>
            <person name="Neupert S."/>
            <person name="Schachtner J."/>
            <person name="Verleyen P."/>
            <person name="Raible F."/>
            <person name="Bork P."/>
            <person name="Friedrich M."/>
            <person name="Walden K.K."/>
            <person name="Robertson H.M."/>
            <person name="Angeli S."/>
            <person name="Foret S."/>
            <person name="Bucher G."/>
            <person name="Schuetz S."/>
            <person name="Maleszka R."/>
            <person name="Wimmer E.A."/>
            <person name="Beeman R.W."/>
            <person name="Lorenzen M."/>
            <person name="Tomoyasu Y."/>
            <person name="Miller S.C."/>
            <person name="Grossmann D."/>
            <person name="Bucher G."/>
        </authorList>
    </citation>
    <scope>NUCLEOTIDE SEQUENCE [LARGE SCALE GENOMIC DNA]</scope>
    <source>
        <strain evidence="1 2">Georgia GA2</strain>
    </source>
</reference>
<evidence type="ECO:0000313" key="1">
    <source>
        <dbReference type="EMBL" id="KYB28849.1"/>
    </source>
</evidence>
<keyword evidence="2" id="KW-1185">Reference proteome</keyword>
<dbReference type="AlphaFoldDB" id="A0A139WLG2"/>
<dbReference type="InParanoid" id="A0A139WLG2"/>
<name>A0A139WLG2_TRICA</name>
<organism evidence="1 2">
    <name type="scientific">Tribolium castaneum</name>
    <name type="common">Red flour beetle</name>
    <dbReference type="NCBI Taxonomy" id="7070"/>
    <lineage>
        <taxon>Eukaryota</taxon>
        <taxon>Metazoa</taxon>
        <taxon>Ecdysozoa</taxon>
        <taxon>Arthropoda</taxon>
        <taxon>Hexapoda</taxon>
        <taxon>Insecta</taxon>
        <taxon>Pterygota</taxon>
        <taxon>Neoptera</taxon>
        <taxon>Endopterygota</taxon>
        <taxon>Coleoptera</taxon>
        <taxon>Polyphaga</taxon>
        <taxon>Cucujiformia</taxon>
        <taxon>Tenebrionidae</taxon>
        <taxon>Tenebrionidae incertae sedis</taxon>
        <taxon>Tribolium</taxon>
    </lineage>
</organism>
<accession>A0A139WLG2</accession>
<reference evidence="1 2" key="2">
    <citation type="journal article" date="2010" name="Nucleic Acids Res.">
        <title>BeetleBase in 2010: revisions to provide comprehensive genomic information for Tribolium castaneum.</title>
        <authorList>
            <person name="Kim H.S."/>
            <person name="Murphy T."/>
            <person name="Xia J."/>
            <person name="Caragea D."/>
            <person name="Park Y."/>
            <person name="Beeman R.W."/>
            <person name="Lorenzen M.D."/>
            <person name="Butcher S."/>
            <person name="Manak J.R."/>
            <person name="Brown S.J."/>
        </authorList>
    </citation>
    <scope>GENOME REANNOTATION</scope>
    <source>
        <strain evidence="1 2">Georgia GA2</strain>
    </source>
</reference>
<sequence length="47" mass="6017">MNDKYHLFYKKDWQDQPRVNQRVNRRFTRESKDFGVKDDERHILFKM</sequence>
<protein>
    <submittedName>
        <fullName evidence="1">Uncharacterized protein</fullName>
    </submittedName>
</protein>
<dbReference type="EMBL" id="KQ971319">
    <property type="protein sequence ID" value="KYB28849.1"/>
    <property type="molecule type" value="Genomic_DNA"/>
</dbReference>
<proteinExistence type="predicted"/>